<accession>A0ABY5FIB1</accession>
<feature type="compositionally biased region" description="Low complexity" evidence="7">
    <location>
        <begin position="190"/>
        <end position="201"/>
    </location>
</feature>
<protein>
    <recommendedName>
        <fullName evidence="6">RNA polymerase sigma factor</fullName>
    </recommendedName>
</protein>
<dbReference type="Gene3D" id="1.10.1740.10">
    <property type="match status" value="1"/>
</dbReference>
<evidence type="ECO:0000259" key="9">
    <source>
        <dbReference type="Pfam" id="PF08281"/>
    </source>
</evidence>
<feature type="region of interest" description="Disordered" evidence="7">
    <location>
        <begin position="180"/>
        <end position="201"/>
    </location>
</feature>
<dbReference type="NCBIfam" id="TIGR02937">
    <property type="entry name" value="sigma70-ECF"/>
    <property type="match status" value="1"/>
</dbReference>
<dbReference type="InterPro" id="IPR014284">
    <property type="entry name" value="RNA_pol_sigma-70_dom"/>
</dbReference>
<keyword evidence="2 6" id="KW-0805">Transcription regulation</keyword>
<comment type="similarity">
    <text evidence="1 6">Belongs to the sigma-70 factor family. ECF subfamily.</text>
</comment>
<evidence type="ECO:0000256" key="7">
    <source>
        <dbReference type="SAM" id="MobiDB-lite"/>
    </source>
</evidence>
<dbReference type="InterPro" id="IPR000838">
    <property type="entry name" value="RNA_pol_sigma70_ECF_CS"/>
</dbReference>
<keyword evidence="4 6" id="KW-0238">DNA-binding</keyword>
<dbReference type="Gene3D" id="1.10.10.10">
    <property type="entry name" value="Winged helix-like DNA-binding domain superfamily/Winged helix DNA-binding domain"/>
    <property type="match status" value="1"/>
</dbReference>
<evidence type="ECO:0000256" key="2">
    <source>
        <dbReference type="ARBA" id="ARBA00023015"/>
    </source>
</evidence>
<dbReference type="Proteomes" id="UP001058236">
    <property type="component" value="Chromosome"/>
</dbReference>
<dbReference type="SUPFAM" id="SSF88946">
    <property type="entry name" value="Sigma2 domain of RNA polymerase sigma factors"/>
    <property type="match status" value="1"/>
</dbReference>
<keyword evidence="11" id="KW-1185">Reference proteome</keyword>
<dbReference type="InterPro" id="IPR013325">
    <property type="entry name" value="RNA_pol_sigma_r2"/>
</dbReference>
<dbReference type="EMBL" id="CP101397">
    <property type="protein sequence ID" value="UTR83350.1"/>
    <property type="molecule type" value="Genomic_DNA"/>
</dbReference>
<dbReference type="PANTHER" id="PTHR43133">
    <property type="entry name" value="RNA POLYMERASE ECF-TYPE SIGMA FACTO"/>
    <property type="match status" value="1"/>
</dbReference>
<reference evidence="10" key="1">
    <citation type="submission" date="2022-07" db="EMBL/GenBank/DDBJ databases">
        <title>Genomic of Streptomyces cavourensis F2.</title>
        <authorList>
            <person name="Hu S."/>
            <person name="Liang W."/>
        </authorList>
    </citation>
    <scope>NUCLEOTIDE SEQUENCE</scope>
    <source>
        <strain evidence="10">F2</strain>
    </source>
</reference>
<dbReference type="SUPFAM" id="SSF88659">
    <property type="entry name" value="Sigma3 and sigma4 domains of RNA polymerase sigma factors"/>
    <property type="match status" value="1"/>
</dbReference>
<dbReference type="InterPro" id="IPR007627">
    <property type="entry name" value="RNA_pol_sigma70_r2"/>
</dbReference>
<dbReference type="PROSITE" id="PS01063">
    <property type="entry name" value="SIGMA70_ECF"/>
    <property type="match status" value="1"/>
</dbReference>
<dbReference type="InterPro" id="IPR013249">
    <property type="entry name" value="RNA_pol_sigma70_r4_t2"/>
</dbReference>
<dbReference type="InterPro" id="IPR036388">
    <property type="entry name" value="WH-like_DNA-bd_sf"/>
</dbReference>
<evidence type="ECO:0000313" key="11">
    <source>
        <dbReference type="Proteomes" id="UP001058236"/>
    </source>
</evidence>
<organism evidence="10 11">
    <name type="scientific">Streptomyces cavourensis</name>
    <dbReference type="NCBI Taxonomy" id="67258"/>
    <lineage>
        <taxon>Bacteria</taxon>
        <taxon>Bacillati</taxon>
        <taxon>Actinomycetota</taxon>
        <taxon>Actinomycetes</taxon>
        <taxon>Kitasatosporales</taxon>
        <taxon>Streptomycetaceae</taxon>
        <taxon>Streptomyces</taxon>
    </lineage>
</organism>
<feature type="domain" description="RNA polymerase sigma factor 70 region 4 type 2" evidence="9">
    <location>
        <begin position="126"/>
        <end position="177"/>
    </location>
</feature>
<evidence type="ECO:0000256" key="4">
    <source>
        <dbReference type="ARBA" id="ARBA00023125"/>
    </source>
</evidence>
<evidence type="ECO:0000259" key="8">
    <source>
        <dbReference type="Pfam" id="PF04542"/>
    </source>
</evidence>
<sequence length="241" mass="25412">MYGARQNDGQITDWALAAGGGDREAADRFVRATYEDVRRFVAYLSADIPGADDLAQETYARAMSGLARFAGRSCARTWLLSIARRVVIDRHRTAAVRPRTADTADWQGAAERAQPRHLPGFDESVAIFDALRHLDPARRQAFVLTQVVGLSYEEAADAAGCPVGTVRSRVARARRELAEQWRTEPGERGAPGVPVSAPAPAEPVPVASARAASRTAVSASAGSGAVASAPAVPVTAVPAGV</sequence>
<evidence type="ECO:0000256" key="6">
    <source>
        <dbReference type="RuleBase" id="RU000716"/>
    </source>
</evidence>
<gene>
    <name evidence="10" type="ORF">NLU04_19915</name>
</gene>
<keyword evidence="5 6" id="KW-0804">Transcription</keyword>
<dbReference type="InterPro" id="IPR013324">
    <property type="entry name" value="RNA_pol_sigma_r3/r4-like"/>
</dbReference>
<evidence type="ECO:0000256" key="1">
    <source>
        <dbReference type="ARBA" id="ARBA00010641"/>
    </source>
</evidence>
<dbReference type="Pfam" id="PF08281">
    <property type="entry name" value="Sigma70_r4_2"/>
    <property type="match status" value="1"/>
</dbReference>
<dbReference type="PANTHER" id="PTHR43133:SF61">
    <property type="entry name" value="ECF RNA POLYMERASE SIGMA FACTOR SIGC"/>
    <property type="match status" value="1"/>
</dbReference>
<dbReference type="InterPro" id="IPR039425">
    <property type="entry name" value="RNA_pol_sigma-70-like"/>
</dbReference>
<evidence type="ECO:0000256" key="3">
    <source>
        <dbReference type="ARBA" id="ARBA00023082"/>
    </source>
</evidence>
<evidence type="ECO:0000313" key="10">
    <source>
        <dbReference type="EMBL" id="UTR83350.1"/>
    </source>
</evidence>
<proteinExistence type="inferred from homology"/>
<dbReference type="RefSeq" id="WP_255240173.1">
    <property type="nucleotide sequence ID" value="NZ_CP101397.1"/>
</dbReference>
<name>A0ABY5FIB1_9ACTN</name>
<keyword evidence="3 6" id="KW-0731">Sigma factor</keyword>
<evidence type="ECO:0000256" key="5">
    <source>
        <dbReference type="ARBA" id="ARBA00023163"/>
    </source>
</evidence>
<dbReference type="Pfam" id="PF04542">
    <property type="entry name" value="Sigma70_r2"/>
    <property type="match status" value="1"/>
</dbReference>
<feature type="domain" description="RNA polymerase sigma-70 region 2" evidence="8">
    <location>
        <begin position="30"/>
        <end position="94"/>
    </location>
</feature>